<dbReference type="GO" id="GO:0016872">
    <property type="term" value="F:intramolecular lyase activity"/>
    <property type="evidence" value="ECO:0007669"/>
    <property type="project" value="InterPro"/>
</dbReference>
<keyword evidence="1" id="KW-0732">Signal</keyword>
<evidence type="ECO:0000259" key="2">
    <source>
        <dbReference type="Pfam" id="PF16036"/>
    </source>
</evidence>
<evidence type="ECO:0000313" key="4">
    <source>
        <dbReference type="Proteomes" id="UP000196138"/>
    </source>
</evidence>
<evidence type="ECO:0000256" key="1">
    <source>
        <dbReference type="SAM" id="SignalP"/>
    </source>
</evidence>
<dbReference type="SUPFAM" id="SSF54626">
    <property type="entry name" value="Chalcone isomerase"/>
    <property type="match status" value="1"/>
</dbReference>
<dbReference type="InterPro" id="IPR036298">
    <property type="entry name" value="Chalcone_isomerase_sf"/>
</dbReference>
<accession>A0A1Y0EKF0</accession>
<dbReference type="AlphaFoldDB" id="A0A1Y0EKF0"/>
<proteinExistence type="predicted"/>
<dbReference type="Pfam" id="PF16036">
    <property type="entry name" value="Chalcone_3"/>
    <property type="match status" value="1"/>
</dbReference>
<dbReference type="Gene3D" id="3.50.70.10">
    <property type="match status" value="1"/>
</dbReference>
<feature type="signal peptide" evidence="1">
    <location>
        <begin position="1"/>
        <end position="32"/>
    </location>
</feature>
<keyword evidence="4" id="KW-1185">Reference proteome</keyword>
<evidence type="ECO:0000313" key="3">
    <source>
        <dbReference type="EMBL" id="ARU04046.1"/>
    </source>
</evidence>
<protein>
    <recommendedName>
        <fullName evidence="2">Chalcone isomerase domain-containing protein</fullName>
    </recommendedName>
</protein>
<reference evidence="3 4" key="1">
    <citation type="submission" date="2017-05" db="EMBL/GenBank/DDBJ databases">
        <authorList>
            <person name="Song R."/>
            <person name="Chenine A.L."/>
            <person name="Ruprecht R.M."/>
        </authorList>
    </citation>
    <scope>NUCLEOTIDE SEQUENCE [LARGE SCALE GENOMIC DNA]</scope>
    <source>
        <strain evidence="3 4">DSM 26136</strain>
    </source>
</reference>
<dbReference type="Proteomes" id="UP000196138">
    <property type="component" value="Chromosome"/>
</dbReference>
<feature type="chain" id="PRO_5012959825" description="Chalcone isomerase domain-containing protein" evidence="1">
    <location>
        <begin position="33"/>
        <end position="205"/>
    </location>
</feature>
<dbReference type="InterPro" id="IPR016087">
    <property type="entry name" value="Chalcone_isomerase"/>
</dbReference>
<feature type="domain" description="Chalcone isomerase" evidence="2">
    <location>
        <begin position="33"/>
        <end position="196"/>
    </location>
</feature>
<dbReference type="KEGG" id="cser:CCO03_04585"/>
<dbReference type="EMBL" id="CP021455">
    <property type="protein sequence ID" value="ARU04046.1"/>
    <property type="molecule type" value="Genomic_DNA"/>
</dbReference>
<dbReference type="InterPro" id="IPR016088">
    <property type="entry name" value="Chalcone_isomerase_3-sand"/>
</dbReference>
<sequence>MSHVKRPTETMRSNWMMPAALVAALLCTPAVAQQTKFAPTTTLAGKTLVLNGAGTRYRTVVKVYDLALYVPQKATSREAILAQKGPFRVRLVALRDIDAGDIGRAMVVGMRDNTDPEQAYRLARYTSKIIEIFSADSRIATGTQFGLDWVPGKGADFYLDGKLIGQISDAEFIEPFLSIWIGQAPADHRLKDRLLGLNNQPALAN</sequence>
<gene>
    <name evidence="3" type="ORF">CCO03_04585</name>
</gene>
<name>A0A1Y0EKF0_9BURK</name>
<organism evidence="3 4">
    <name type="scientific">Comamonas serinivorans</name>
    <dbReference type="NCBI Taxonomy" id="1082851"/>
    <lineage>
        <taxon>Bacteria</taxon>
        <taxon>Pseudomonadati</taxon>
        <taxon>Pseudomonadota</taxon>
        <taxon>Betaproteobacteria</taxon>
        <taxon>Burkholderiales</taxon>
        <taxon>Comamonadaceae</taxon>
        <taxon>Comamonas</taxon>
    </lineage>
</organism>